<evidence type="ECO:0000256" key="7">
    <source>
        <dbReference type="RuleBase" id="RU363032"/>
    </source>
</evidence>
<evidence type="ECO:0000313" key="10">
    <source>
        <dbReference type="Proteomes" id="UP000051804"/>
    </source>
</evidence>
<evidence type="ECO:0000256" key="3">
    <source>
        <dbReference type="ARBA" id="ARBA00022475"/>
    </source>
</evidence>
<feature type="domain" description="ABC transmembrane type-1" evidence="8">
    <location>
        <begin position="55"/>
        <end position="235"/>
    </location>
</feature>
<evidence type="ECO:0000259" key="8">
    <source>
        <dbReference type="PROSITE" id="PS50928"/>
    </source>
</evidence>
<reference evidence="9 10" key="1">
    <citation type="journal article" date="2015" name="Genome Announc.">
        <title>Expanding the biotechnology potential of lactobacilli through comparative genomics of 213 strains and associated genera.</title>
        <authorList>
            <person name="Sun Z."/>
            <person name="Harris H.M."/>
            <person name="McCann A."/>
            <person name="Guo C."/>
            <person name="Argimon S."/>
            <person name="Zhang W."/>
            <person name="Yang X."/>
            <person name="Jeffery I.B."/>
            <person name="Cooney J.C."/>
            <person name="Kagawa T.F."/>
            <person name="Liu W."/>
            <person name="Song Y."/>
            <person name="Salvetti E."/>
            <person name="Wrobel A."/>
            <person name="Rasinkangas P."/>
            <person name="Parkhill J."/>
            <person name="Rea M.C."/>
            <person name="O'Sullivan O."/>
            <person name="Ritari J."/>
            <person name="Douillard F.P."/>
            <person name="Paul Ross R."/>
            <person name="Yang R."/>
            <person name="Briner A.E."/>
            <person name="Felis G.E."/>
            <person name="de Vos W.M."/>
            <person name="Barrangou R."/>
            <person name="Klaenhammer T.R."/>
            <person name="Caufield P.W."/>
            <person name="Cui Y."/>
            <person name="Zhang H."/>
            <person name="O'Toole P.W."/>
        </authorList>
    </citation>
    <scope>NUCLEOTIDE SEQUENCE [LARGE SCALE GENOMIC DNA]</scope>
    <source>
        <strain evidence="9 10">JCM 17158</strain>
    </source>
</reference>
<comment type="similarity">
    <text evidence="7">Belongs to the binding-protein-dependent transport system permease family.</text>
</comment>
<dbReference type="PROSITE" id="PS50928">
    <property type="entry name" value="ABC_TM1"/>
    <property type="match status" value="1"/>
</dbReference>
<evidence type="ECO:0000256" key="6">
    <source>
        <dbReference type="ARBA" id="ARBA00023136"/>
    </source>
</evidence>
<dbReference type="GO" id="GO:0005886">
    <property type="term" value="C:plasma membrane"/>
    <property type="evidence" value="ECO:0007669"/>
    <property type="project" value="UniProtKB-SubCell"/>
</dbReference>
<feature type="transmembrane region" description="Helical" evidence="7">
    <location>
        <begin position="7"/>
        <end position="26"/>
    </location>
</feature>
<comment type="subcellular location">
    <subcellularLocation>
        <location evidence="1 7">Cell membrane</location>
        <topology evidence="1 7">Multi-pass membrane protein</topology>
    </subcellularLocation>
</comment>
<keyword evidence="10" id="KW-1185">Reference proteome</keyword>
<comment type="caution">
    <text evidence="9">The sequence shown here is derived from an EMBL/GenBank/DDBJ whole genome shotgun (WGS) entry which is preliminary data.</text>
</comment>
<evidence type="ECO:0000256" key="2">
    <source>
        <dbReference type="ARBA" id="ARBA00022448"/>
    </source>
</evidence>
<keyword evidence="3" id="KW-1003">Cell membrane</keyword>
<dbReference type="InterPro" id="IPR035906">
    <property type="entry name" value="MetI-like_sf"/>
</dbReference>
<protein>
    <submittedName>
        <fullName evidence="9">Binding-protein-dependent transport systems inner membrane component</fullName>
    </submittedName>
</protein>
<feature type="transmembrane region" description="Helical" evidence="7">
    <location>
        <begin position="32"/>
        <end position="52"/>
    </location>
</feature>
<dbReference type="STRING" id="1291734.FD02_GL002024"/>
<keyword evidence="4 7" id="KW-0812">Transmembrane</keyword>
<keyword evidence="6 7" id="KW-0472">Membrane</keyword>
<sequence length="250" mass="27558">MDVTKKLYPLFSFLVICVIWQALVSGLKVPPYFLPGPLAVGHALVADGGVLWHHALTTFYESAVGLVIASVVALITGLILDAWRWLYNFIYPLLVISQTLPVMVLGPLLILWFGFDLTPKVILVVLMSFFPIVVALVAALQDVPEEQIQFLQTMGASRLEVYRTLKLPLGMVGFFSGLKVAATYCVGGAVVGEWLNAESGLGYYMIRAKNGFEIDKVFAAIVWVVVLSLLFNVLAGWLARGYHWTLTHSK</sequence>
<evidence type="ECO:0000256" key="5">
    <source>
        <dbReference type="ARBA" id="ARBA00022989"/>
    </source>
</evidence>
<evidence type="ECO:0000313" key="9">
    <source>
        <dbReference type="EMBL" id="KRK71779.1"/>
    </source>
</evidence>
<accession>A0A0R1JRD4</accession>
<dbReference type="SUPFAM" id="SSF161098">
    <property type="entry name" value="MetI-like"/>
    <property type="match status" value="1"/>
</dbReference>
<dbReference type="GO" id="GO:0055085">
    <property type="term" value="P:transmembrane transport"/>
    <property type="evidence" value="ECO:0007669"/>
    <property type="project" value="InterPro"/>
</dbReference>
<dbReference type="PANTHER" id="PTHR30151:SF20">
    <property type="entry name" value="ABC TRANSPORTER PERMEASE PROTEIN HI_0355-RELATED"/>
    <property type="match status" value="1"/>
</dbReference>
<evidence type="ECO:0000256" key="4">
    <source>
        <dbReference type="ARBA" id="ARBA00022692"/>
    </source>
</evidence>
<gene>
    <name evidence="9" type="ORF">FD02_GL002024</name>
</gene>
<feature type="transmembrane region" description="Helical" evidence="7">
    <location>
        <begin position="121"/>
        <end position="140"/>
    </location>
</feature>
<dbReference type="InterPro" id="IPR000515">
    <property type="entry name" value="MetI-like"/>
</dbReference>
<dbReference type="Proteomes" id="UP000051804">
    <property type="component" value="Unassembled WGS sequence"/>
</dbReference>
<proteinExistence type="inferred from homology"/>
<name>A0A0R1JRD4_9LACO</name>
<feature type="transmembrane region" description="Helical" evidence="7">
    <location>
        <begin position="217"/>
        <end position="239"/>
    </location>
</feature>
<dbReference type="Gene3D" id="1.10.3720.10">
    <property type="entry name" value="MetI-like"/>
    <property type="match status" value="1"/>
</dbReference>
<evidence type="ECO:0000256" key="1">
    <source>
        <dbReference type="ARBA" id="ARBA00004651"/>
    </source>
</evidence>
<keyword evidence="2 7" id="KW-0813">Transport</keyword>
<feature type="transmembrane region" description="Helical" evidence="7">
    <location>
        <begin position="89"/>
        <end position="114"/>
    </location>
</feature>
<dbReference type="CDD" id="cd06261">
    <property type="entry name" value="TM_PBP2"/>
    <property type="match status" value="1"/>
</dbReference>
<keyword evidence="5 7" id="KW-1133">Transmembrane helix</keyword>
<dbReference type="PATRIC" id="fig|1291734.4.peg.2076"/>
<dbReference type="EMBL" id="AZDJ01000026">
    <property type="protein sequence ID" value="KRK71779.1"/>
    <property type="molecule type" value="Genomic_DNA"/>
</dbReference>
<feature type="transmembrane region" description="Helical" evidence="7">
    <location>
        <begin position="172"/>
        <end position="196"/>
    </location>
</feature>
<dbReference type="Pfam" id="PF00528">
    <property type="entry name" value="BPD_transp_1"/>
    <property type="match status" value="1"/>
</dbReference>
<dbReference type="AlphaFoldDB" id="A0A0R1JRD4"/>
<feature type="transmembrane region" description="Helical" evidence="7">
    <location>
        <begin position="64"/>
        <end position="83"/>
    </location>
</feature>
<dbReference type="PANTHER" id="PTHR30151">
    <property type="entry name" value="ALKANE SULFONATE ABC TRANSPORTER-RELATED, MEMBRANE SUBUNIT"/>
    <property type="match status" value="1"/>
</dbReference>
<organism evidence="9 10">
    <name type="scientific">Lacticaseibacillus nasuensis JCM 17158</name>
    <dbReference type="NCBI Taxonomy" id="1291734"/>
    <lineage>
        <taxon>Bacteria</taxon>
        <taxon>Bacillati</taxon>
        <taxon>Bacillota</taxon>
        <taxon>Bacilli</taxon>
        <taxon>Lactobacillales</taxon>
        <taxon>Lactobacillaceae</taxon>
        <taxon>Lacticaseibacillus</taxon>
    </lineage>
</organism>